<reference evidence="7 8" key="1">
    <citation type="submission" date="2020-08" db="EMBL/GenBank/DDBJ databases">
        <authorList>
            <person name="Liu C."/>
            <person name="Sun Q."/>
        </authorList>
    </citation>
    <scope>NUCLEOTIDE SEQUENCE [LARGE SCALE GENOMIC DNA]</scope>
    <source>
        <strain evidence="7 8">NSJ-29</strain>
    </source>
</reference>
<dbReference type="InterPro" id="IPR037004">
    <property type="entry name" value="Exonuc_VII_ssu_sf"/>
</dbReference>
<dbReference type="EMBL" id="CP060635">
    <property type="protein sequence ID" value="QNM10586.1"/>
    <property type="molecule type" value="Genomic_DNA"/>
</dbReference>
<protein>
    <recommendedName>
        <fullName evidence="6">Exodeoxyribonuclease 7 small subunit</fullName>
        <ecNumber evidence="6">3.1.11.6</ecNumber>
    </recommendedName>
    <alternativeName>
        <fullName evidence="6">Exodeoxyribonuclease VII small subunit</fullName>
        <shortName evidence="6">Exonuclease VII small subunit</shortName>
    </alternativeName>
</protein>
<proteinExistence type="inferred from homology"/>
<dbReference type="Proteomes" id="UP000515860">
    <property type="component" value="Chromosome"/>
</dbReference>
<dbReference type="NCBIfam" id="TIGR01280">
    <property type="entry name" value="xseB"/>
    <property type="match status" value="1"/>
</dbReference>
<evidence type="ECO:0000256" key="3">
    <source>
        <dbReference type="ARBA" id="ARBA00022722"/>
    </source>
</evidence>
<keyword evidence="2 6" id="KW-0963">Cytoplasm</keyword>
<dbReference type="InterPro" id="IPR003761">
    <property type="entry name" value="Exonuc_VII_S"/>
</dbReference>
<gene>
    <name evidence="6 7" type="primary">xseB</name>
    <name evidence="7" type="ORF">H9Q79_18100</name>
</gene>
<evidence type="ECO:0000313" key="8">
    <source>
        <dbReference type="Proteomes" id="UP000515860"/>
    </source>
</evidence>
<comment type="catalytic activity">
    <reaction evidence="6">
        <text>Exonucleolytic cleavage in either 5'- to 3'- or 3'- to 5'-direction to yield nucleoside 5'-phosphates.</text>
        <dbReference type="EC" id="3.1.11.6"/>
    </reaction>
</comment>
<evidence type="ECO:0000256" key="2">
    <source>
        <dbReference type="ARBA" id="ARBA00022490"/>
    </source>
</evidence>
<dbReference type="PIRSF" id="PIRSF006488">
    <property type="entry name" value="Exonuc_VII_S"/>
    <property type="match status" value="1"/>
</dbReference>
<keyword evidence="5 6" id="KW-0269">Exonuclease</keyword>
<comment type="function">
    <text evidence="6">Bidirectionally degrades single-stranded DNA into large acid-insoluble oligonucleotides, which are then degraded further into small acid-soluble oligonucleotides.</text>
</comment>
<comment type="subunit">
    <text evidence="6">Heterooligomer composed of large and small subunits.</text>
</comment>
<dbReference type="HAMAP" id="MF_00337">
    <property type="entry name" value="Exonuc_7_S"/>
    <property type="match status" value="1"/>
</dbReference>
<evidence type="ECO:0000313" key="7">
    <source>
        <dbReference type="EMBL" id="QNM10586.1"/>
    </source>
</evidence>
<dbReference type="SUPFAM" id="SSF116842">
    <property type="entry name" value="XseB-like"/>
    <property type="match status" value="1"/>
</dbReference>
<dbReference type="EC" id="3.1.11.6" evidence="6"/>
<comment type="subcellular location">
    <subcellularLocation>
        <location evidence="6">Cytoplasm</location>
    </subcellularLocation>
</comment>
<name>A0A7G9GIF4_9FIRM</name>
<evidence type="ECO:0000256" key="4">
    <source>
        <dbReference type="ARBA" id="ARBA00022801"/>
    </source>
</evidence>
<dbReference type="KEGG" id="whj:H9Q79_18100"/>
<dbReference type="PANTHER" id="PTHR34137:SF1">
    <property type="entry name" value="EXODEOXYRIBONUCLEASE 7 SMALL SUBUNIT"/>
    <property type="match status" value="1"/>
</dbReference>
<comment type="similarity">
    <text evidence="1 6">Belongs to the XseB family.</text>
</comment>
<dbReference type="GO" id="GO:0009318">
    <property type="term" value="C:exodeoxyribonuclease VII complex"/>
    <property type="evidence" value="ECO:0007669"/>
    <property type="project" value="UniProtKB-UniRule"/>
</dbReference>
<dbReference type="GO" id="GO:0006308">
    <property type="term" value="P:DNA catabolic process"/>
    <property type="evidence" value="ECO:0007669"/>
    <property type="project" value="UniProtKB-UniRule"/>
</dbReference>
<dbReference type="PANTHER" id="PTHR34137">
    <property type="entry name" value="EXODEOXYRIBONUCLEASE 7 SMALL SUBUNIT"/>
    <property type="match status" value="1"/>
</dbReference>
<dbReference type="GO" id="GO:0005829">
    <property type="term" value="C:cytosol"/>
    <property type="evidence" value="ECO:0007669"/>
    <property type="project" value="TreeGrafter"/>
</dbReference>
<dbReference type="GO" id="GO:0008855">
    <property type="term" value="F:exodeoxyribonuclease VII activity"/>
    <property type="evidence" value="ECO:0007669"/>
    <property type="project" value="UniProtKB-UniRule"/>
</dbReference>
<evidence type="ECO:0000256" key="1">
    <source>
        <dbReference type="ARBA" id="ARBA00009998"/>
    </source>
</evidence>
<dbReference type="Gene3D" id="1.10.287.1040">
    <property type="entry name" value="Exonuclease VII, small subunit"/>
    <property type="match status" value="1"/>
</dbReference>
<accession>A0A7G9GIF4</accession>
<evidence type="ECO:0000256" key="5">
    <source>
        <dbReference type="ARBA" id="ARBA00022839"/>
    </source>
</evidence>
<keyword evidence="8" id="KW-1185">Reference proteome</keyword>
<organism evidence="7 8">
    <name type="scientific">Wansuia hejianensis</name>
    <dbReference type="NCBI Taxonomy" id="2763667"/>
    <lineage>
        <taxon>Bacteria</taxon>
        <taxon>Bacillati</taxon>
        <taxon>Bacillota</taxon>
        <taxon>Clostridia</taxon>
        <taxon>Lachnospirales</taxon>
        <taxon>Lachnospiraceae</taxon>
        <taxon>Wansuia</taxon>
    </lineage>
</organism>
<keyword evidence="4 6" id="KW-0378">Hydrolase</keyword>
<dbReference type="Pfam" id="PF02609">
    <property type="entry name" value="Exonuc_VII_S"/>
    <property type="match status" value="1"/>
</dbReference>
<keyword evidence="3 6" id="KW-0540">Nuclease</keyword>
<evidence type="ECO:0000256" key="6">
    <source>
        <dbReference type="HAMAP-Rule" id="MF_00337"/>
    </source>
</evidence>
<dbReference type="AlphaFoldDB" id="A0A7G9GIF4"/>
<sequence length="75" mass="8909">MEERARTEEEEMTLEEAFVRLDGMVERLETRGIPLEESFQIYKEGMELLKKCNDKIDTVEKKMLQVNKSGEYSEF</sequence>